<evidence type="ECO:0000313" key="3">
    <source>
        <dbReference type="Proteomes" id="UP000283530"/>
    </source>
</evidence>
<name>A0A3S3N819_9MAGN</name>
<feature type="compositionally biased region" description="Basic and acidic residues" evidence="1">
    <location>
        <begin position="262"/>
        <end position="277"/>
    </location>
</feature>
<reference evidence="2 3" key="1">
    <citation type="journal article" date="2019" name="Nat. Plants">
        <title>Stout camphor tree genome fills gaps in understanding of flowering plant genome evolution.</title>
        <authorList>
            <person name="Chaw S.M."/>
            <person name="Liu Y.C."/>
            <person name="Wu Y.W."/>
            <person name="Wang H.Y."/>
            <person name="Lin C.I."/>
            <person name="Wu C.S."/>
            <person name="Ke H.M."/>
            <person name="Chang L.Y."/>
            <person name="Hsu C.Y."/>
            <person name="Yang H.T."/>
            <person name="Sudianto E."/>
            <person name="Hsu M.H."/>
            <person name="Wu K.P."/>
            <person name="Wang L.N."/>
            <person name="Leebens-Mack J.H."/>
            <person name="Tsai I.J."/>
        </authorList>
    </citation>
    <scope>NUCLEOTIDE SEQUENCE [LARGE SCALE GENOMIC DNA]</scope>
    <source>
        <strain evidence="3">cv. Chaw 1501</strain>
        <tissue evidence="2">Young leaves</tissue>
    </source>
</reference>
<evidence type="ECO:0000313" key="2">
    <source>
        <dbReference type="EMBL" id="RWR90024.1"/>
    </source>
</evidence>
<keyword evidence="3" id="KW-1185">Reference proteome</keyword>
<comment type="caution">
    <text evidence="2">The sequence shown here is derived from an EMBL/GenBank/DDBJ whole genome shotgun (WGS) entry which is preliminary data.</text>
</comment>
<feature type="region of interest" description="Disordered" evidence="1">
    <location>
        <begin position="183"/>
        <end position="277"/>
    </location>
</feature>
<organism evidence="2 3">
    <name type="scientific">Cinnamomum micranthum f. kanehirae</name>
    <dbReference type="NCBI Taxonomy" id="337451"/>
    <lineage>
        <taxon>Eukaryota</taxon>
        <taxon>Viridiplantae</taxon>
        <taxon>Streptophyta</taxon>
        <taxon>Embryophyta</taxon>
        <taxon>Tracheophyta</taxon>
        <taxon>Spermatophyta</taxon>
        <taxon>Magnoliopsida</taxon>
        <taxon>Magnoliidae</taxon>
        <taxon>Laurales</taxon>
        <taxon>Lauraceae</taxon>
        <taxon>Cinnamomum</taxon>
    </lineage>
</organism>
<dbReference type="EMBL" id="QPKB01000008">
    <property type="protein sequence ID" value="RWR90024.1"/>
    <property type="molecule type" value="Genomic_DNA"/>
</dbReference>
<dbReference type="AlphaFoldDB" id="A0A3S3N819"/>
<evidence type="ECO:0000256" key="1">
    <source>
        <dbReference type="SAM" id="MobiDB-lite"/>
    </source>
</evidence>
<feature type="compositionally biased region" description="Polar residues" evidence="1">
    <location>
        <begin position="52"/>
        <end position="74"/>
    </location>
</feature>
<gene>
    <name evidence="2" type="ORF">CKAN_01910100</name>
</gene>
<feature type="region of interest" description="Disordered" evidence="1">
    <location>
        <begin position="52"/>
        <end position="118"/>
    </location>
</feature>
<sequence length="277" mass="30479">MQYPFSFAGPQYATRVIRRVFVSNESPNDHEQFLTRANEFFRNDFPPMVPTTEPTRITTPQPFSLPSKPNSSMITDHHPFYQEDDSPPPSPTKPNSSMITHHPYYEDHSPVSAFPSKVEPPKINRGYYNDESATVPFRANPPMIRGGYYHNESSTYPPRHDPYGGHPVNLHLNVYLRPQDSGYPGYGNYNGQNGGGPYNPQVQGGNGVGGNGKVTLGPEINGANLNIGGGKAGGGDVGGDDKKKKKKKKKKENDSSDQDGQQAKKDNDSSDRDGQAK</sequence>
<protein>
    <submittedName>
        <fullName evidence="2">Uncharacterized protein</fullName>
    </submittedName>
</protein>
<feature type="compositionally biased region" description="Gly residues" evidence="1">
    <location>
        <begin position="227"/>
        <end position="237"/>
    </location>
</feature>
<dbReference type="Proteomes" id="UP000283530">
    <property type="component" value="Unassembled WGS sequence"/>
</dbReference>
<accession>A0A3S3N819</accession>
<proteinExistence type="predicted"/>